<protein>
    <recommendedName>
        <fullName evidence="4">EcsC protein family protein</fullName>
    </recommendedName>
</protein>
<feature type="compositionally biased region" description="Basic and acidic residues" evidence="1">
    <location>
        <begin position="303"/>
        <end position="313"/>
    </location>
</feature>
<feature type="compositionally biased region" description="Basic and acidic residues" evidence="1">
    <location>
        <begin position="334"/>
        <end position="345"/>
    </location>
</feature>
<dbReference type="EMBL" id="BAABGL010000002">
    <property type="protein sequence ID" value="GAA4384424.1"/>
    <property type="molecule type" value="Genomic_DNA"/>
</dbReference>
<dbReference type="Proteomes" id="UP001500642">
    <property type="component" value="Unassembled WGS sequence"/>
</dbReference>
<organism evidence="2 3">
    <name type="scientific">Brevibacterium pityocampae</name>
    <dbReference type="NCBI Taxonomy" id="506594"/>
    <lineage>
        <taxon>Bacteria</taxon>
        <taxon>Bacillati</taxon>
        <taxon>Actinomycetota</taxon>
        <taxon>Actinomycetes</taxon>
        <taxon>Micrococcales</taxon>
        <taxon>Brevibacteriaceae</taxon>
        <taxon>Brevibacterium</taxon>
    </lineage>
</organism>
<accession>A0ABP8J3V0</accession>
<evidence type="ECO:0000313" key="3">
    <source>
        <dbReference type="Proteomes" id="UP001500642"/>
    </source>
</evidence>
<evidence type="ECO:0000313" key="2">
    <source>
        <dbReference type="EMBL" id="GAA4384424.1"/>
    </source>
</evidence>
<feature type="compositionally biased region" description="Basic residues" evidence="1">
    <location>
        <begin position="293"/>
        <end position="302"/>
    </location>
</feature>
<feature type="region of interest" description="Disordered" evidence="1">
    <location>
        <begin position="284"/>
        <end position="345"/>
    </location>
</feature>
<comment type="caution">
    <text evidence="2">The sequence shown here is derived from an EMBL/GenBank/DDBJ whole genome shotgun (WGS) entry which is preliminary data.</text>
</comment>
<dbReference type="RefSeq" id="WP_137318845.1">
    <property type="nucleotide sequence ID" value="NZ_BAABGL010000002.1"/>
</dbReference>
<sequence>MVKNAVVNAGLGRAAGMMVNEDGTLHPKAEGGVRRLLSVQRPIVLAYLRSLRRRHPEATPADIAEIVRSHYVNLTTGGGAAVGATAVVPGIRTGAAMGVAAVETAGFLEGSALYAQAVAELHGLPVRDPERANVLVMGLMLGESGRELVKKFAGQASGTGPAVTANWGQMVTKQLPASMMNSLTRRMRKMLLKKYAAKASGSFVGRILPFGVGAVVGAVVNRTMANTVVDHARTAFGPFPVNFERELDPQVSTPRRDANIVGGLKNVLRLKKKRAGEVIDGEVVDEQEAERGRKGRKGRGFGRKGDAGRKGSDGRGGPDIVAHTGSADPDTADEAPRTYHPDARL</sequence>
<name>A0ABP8J3V0_9MICO</name>
<evidence type="ECO:0000256" key="1">
    <source>
        <dbReference type="SAM" id="MobiDB-lite"/>
    </source>
</evidence>
<reference evidence="3" key="1">
    <citation type="journal article" date="2019" name="Int. J. Syst. Evol. Microbiol.">
        <title>The Global Catalogue of Microorganisms (GCM) 10K type strain sequencing project: providing services to taxonomists for standard genome sequencing and annotation.</title>
        <authorList>
            <consortium name="The Broad Institute Genomics Platform"/>
            <consortium name="The Broad Institute Genome Sequencing Center for Infectious Disease"/>
            <person name="Wu L."/>
            <person name="Ma J."/>
        </authorList>
    </citation>
    <scope>NUCLEOTIDE SEQUENCE [LARGE SCALE GENOMIC DNA]</scope>
    <source>
        <strain evidence="3">JCM 17808</strain>
    </source>
</reference>
<gene>
    <name evidence="2" type="ORF">GCM10023167_05120</name>
</gene>
<keyword evidence="3" id="KW-1185">Reference proteome</keyword>
<proteinExistence type="predicted"/>
<evidence type="ECO:0008006" key="4">
    <source>
        <dbReference type="Google" id="ProtNLM"/>
    </source>
</evidence>